<dbReference type="KEGG" id="bliq:INP51_05480"/>
<dbReference type="PROSITE" id="PS51379">
    <property type="entry name" value="4FE4S_FER_2"/>
    <property type="match status" value="2"/>
</dbReference>
<dbReference type="PROSITE" id="PS50902">
    <property type="entry name" value="FLAVODOXIN_LIKE"/>
    <property type="match status" value="1"/>
</dbReference>
<evidence type="ECO:0000256" key="1">
    <source>
        <dbReference type="ARBA" id="ARBA00022485"/>
    </source>
</evidence>
<feature type="domain" description="4Fe-4S ferredoxin-type" evidence="6">
    <location>
        <begin position="206"/>
        <end position="234"/>
    </location>
</feature>
<dbReference type="SUPFAM" id="SSF54862">
    <property type="entry name" value="4Fe-4S ferredoxins"/>
    <property type="match status" value="1"/>
</dbReference>
<dbReference type="Gene3D" id="3.30.70.20">
    <property type="match status" value="1"/>
</dbReference>
<gene>
    <name evidence="7" type="ORF">INP51_05480</name>
</gene>
<dbReference type="PANTHER" id="PTHR43687">
    <property type="entry name" value="ADENYLYLSULFATE REDUCTASE, BETA SUBUNIT"/>
    <property type="match status" value="1"/>
</dbReference>
<feature type="domain" description="4Fe-4S ferredoxin-type" evidence="6">
    <location>
        <begin position="176"/>
        <end position="205"/>
    </location>
</feature>
<dbReference type="GO" id="GO:0051539">
    <property type="term" value="F:4 iron, 4 sulfur cluster binding"/>
    <property type="evidence" value="ECO:0007669"/>
    <property type="project" value="UniProtKB-KW"/>
</dbReference>
<dbReference type="SUPFAM" id="SSF52218">
    <property type="entry name" value="Flavoproteins"/>
    <property type="match status" value="1"/>
</dbReference>
<evidence type="ECO:0000313" key="8">
    <source>
        <dbReference type="Proteomes" id="UP000593601"/>
    </source>
</evidence>
<dbReference type="RefSeq" id="WP_193736718.1">
    <property type="nucleotide sequence ID" value="NZ_CP063304.1"/>
</dbReference>
<protein>
    <submittedName>
        <fullName evidence="7">EFR1 family ferrodoxin</fullName>
    </submittedName>
</protein>
<dbReference type="NCBIfam" id="NF038196">
    <property type="entry name" value="ferrodoxin_EFR1"/>
    <property type="match status" value="1"/>
</dbReference>
<organism evidence="7 8">
    <name type="scientific">Blautia liquoris</name>
    <dbReference type="NCBI Taxonomy" id="2779518"/>
    <lineage>
        <taxon>Bacteria</taxon>
        <taxon>Bacillati</taxon>
        <taxon>Bacillota</taxon>
        <taxon>Clostridia</taxon>
        <taxon>Lachnospirales</taxon>
        <taxon>Lachnospiraceae</taxon>
        <taxon>Blautia</taxon>
    </lineage>
</organism>
<evidence type="ECO:0000313" key="7">
    <source>
        <dbReference type="EMBL" id="QOV20398.1"/>
    </source>
</evidence>
<evidence type="ECO:0000256" key="2">
    <source>
        <dbReference type="ARBA" id="ARBA00022723"/>
    </source>
</evidence>
<evidence type="ECO:0000259" key="5">
    <source>
        <dbReference type="PROSITE" id="PS50902"/>
    </source>
</evidence>
<evidence type="ECO:0000256" key="3">
    <source>
        <dbReference type="ARBA" id="ARBA00023004"/>
    </source>
</evidence>
<feature type="domain" description="Flavodoxin-like" evidence="5">
    <location>
        <begin position="5"/>
        <end position="145"/>
    </location>
</feature>
<dbReference type="InterPro" id="IPR050572">
    <property type="entry name" value="Fe-S_Ferredoxin"/>
</dbReference>
<dbReference type="PANTHER" id="PTHR43687:SF1">
    <property type="entry name" value="FERREDOXIN III"/>
    <property type="match status" value="1"/>
</dbReference>
<keyword evidence="1" id="KW-0004">4Fe-4S</keyword>
<dbReference type="Proteomes" id="UP000593601">
    <property type="component" value="Chromosome"/>
</dbReference>
<evidence type="ECO:0000256" key="4">
    <source>
        <dbReference type="ARBA" id="ARBA00023014"/>
    </source>
</evidence>
<dbReference type="InterPro" id="IPR029039">
    <property type="entry name" value="Flavoprotein-like_sf"/>
</dbReference>
<dbReference type="InterPro" id="IPR017900">
    <property type="entry name" value="4Fe4S_Fe_S_CS"/>
</dbReference>
<dbReference type="GO" id="GO:0046872">
    <property type="term" value="F:metal ion binding"/>
    <property type="evidence" value="ECO:0007669"/>
    <property type="project" value="UniProtKB-KW"/>
</dbReference>
<dbReference type="InterPro" id="IPR047964">
    <property type="entry name" value="EFR1-like"/>
</dbReference>
<dbReference type="EMBL" id="CP063304">
    <property type="protein sequence ID" value="QOV20398.1"/>
    <property type="molecule type" value="Genomic_DNA"/>
</dbReference>
<dbReference type="PROSITE" id="PS00198">
    <property type="entry name" value="4FE4S_FER_1"/>
    <property type="match status" value="2"/>
</dbReference>
<keyword evidence="2" id="KW-0479">Metal-binding</keyword>
<accession>A0A7M2RJU1</accession>
<name>A0A7M2RJU1_9FIRM</name>
<dbReference type="AlphaFoldDB" id="A0A7M2RJU1"/>
<sequence length="257" mass="28285">MLKNVDLYYFSPTGGTKKVALMFAKGLAKKVNLINLGDKKVLKEPESDLIVVAAPVFGGRIPALVSDKIRTLDAAGKKAVSLVVYGTRAYEDALLELNDALKDIQVQIIASGDFVAQHSIVSEVGKGRPDNKDIEEIKTFAKNVLDKMEDRNNDNDTEKEIKVPGSRPYKTAMKITDTPISTSRCTLCGTCEEACPTGAIYIDGNELTTDLRKCILCMACTYVCPEDARVLPKKLQESDDEMLKPLIGIYRENETFL</sequence>
<proteinExistence type="predicted"/>
<dbReference type="Gene3D" id="3.40.50.360">
    <property type="match status" value="1"/>
</dbReference>
<keyword evidence="8" id="KW-1185">Reference proteome</keyword>
<keyword evidence="4" id="KW-0411">Iron-sulfur</keyword>
<keyword evidence="3" id="KW-0408">Iron</keyword>
<evidence type="ECO:0000259" key="6">
    <source>
        <dbReference type="PROSITE" id="PS51379"/>
    </source>
</evidence>
<dbReference type="InterPro" id="IPR017896">
    <property type="entry name" value="4Fe4S_Fe-S-bd"/>
</dbReference>
<dbReference type="GO" id="GO:0010181">
    <property type="term" value="F:FMN binding"/>
    <property type="evidence" value="ECO:0007669"/>
    <property type="project" value="InterPro"/>
</dbReference>
<dbReference type="GO" id="GO:0016651">
    <property type="term" value="F:oxidoreductase activity, acting on NAD(P)H"/>
    <property type="evidence" value="ECO:0007669"/>
    <property type="project" value="UniProtKB-ARBA"/>
</dbReference>
<reference evidence="7 8" key="1">
    <citation type="submission" date="2020-10" db="EMBL/GenBank/DDBJ databases">
        <title>Blautia liquoris sp.nov., isolated from the mud in a fermentation cellar used for the production of Chinese strong-flavoured liquor.</title>
        <authorList>
            <person name="Lu L."/>
        </authorList>
    </citation>
    <scope>NUCLEOTIDE SEQUENCE [LARGE SCALE GENOMIC DNA]</scope>
    <source>
        <strain evidence="7 8">LZLJ-3</strain>
    </source>
</reference>
<dbReference type="InterPro" id="IPR008254">
    <property type="entry name" value="Flavodoxin/NO_synth"/>
</dbReference>
<dbReference type="Pfam" id="PF12838">
    <property type="entry name" value="Fer4_7"/>
    <property type="match status" value="1"/>
</dbReference>